<dbReference type="GO" id="GO:0071949">
    <property type="term" value="F:FAD binding"/>
    <property type="evidence" value="ECO:0007669"/>
    <property type="project" value="InterPro"/>
</dbReference>
<dbReference type="Pfam" id="PF01565">
    <property type="entry name" value="FAD_binding_4"/>
    <property type="match status" value="1"/>
</dbReference>
<dbReference type="RefSeq" id="WP_369221591.1">
    <property type="nucleotide sequence ID" value="NZ_CP163441.1"/>
</dbReference>
<name>A0AB39QGS1_9ACTN</name>
<organism evidence="2">
    <name type="scientific">Streptomyces sp. R39</name>
    <dbReference type="NCBI Taxonomy" id="3238631"/>
    <lineage>
        <taxon>Bacteria</taxon>
        <taxon>Bacillati</taxon>
        <taxon>Actinomycetota</taxon>
        <taxon>Actinomycetes</taxon>
        <taxon>Kitasatosporales</taxon>
        <taxon>Streptomycetaceae</taxon>
        <taxon>Streptomyces</taxon>
    </lineage>
</organism>
<feature type="domain" description="FAD-binding PCMH-type" evidence="1">
    <location>
        <begin position="75"/>
        <end position="245"/>
    </location>
</feature>
<dbReference type="SUPFAM" id="SSF56176">
    <property type="entry name" value="FAD-binding/transporter-associated domain-like"/>
    <property type="match status" value="1"/>
</dbReference>
<dbReference type="InterPro" id="IPR016166">
    <property type="entry name" value="FAD-bd_PCMH"/>
</dbReference>
<dbReference type="PANTHER" id="PTHR11748:SF119">
    <property type="entry name" value="D-2-HYDROXYGLUTARATE DEHYDROGENASE"/>
    <property type="match status" value="1"/>
</dbReference>
<dbReference type="GO" id="GO:1903457">
    <property type="term" value="P:lactate catabolic process"/>
    <property type="evidence" value="ECO:0007669"/>
    <property type="project" value="TreeGrafter"/>
</dbReference>
<dbReference type="EMBL" id="CP163441">
    <property type="protein sequence ID" value="XDQ42055.1"/>
    <property type="molecule type" value="Genomic_DNA"/>
</dbReference>
<protein>
    <submittedName>
        <fullName evidence="2">FAD-binding oxidoreductase</fullName>
    </submittedName>
</protein>
<dbReference type="InterPro" id="IPR036318">
    <property type="entry name" value="FAD-bd_PCMH-like_sf"/>
</dbReference>
<reference evidence="2" key="1">
    <citation type="submission" date="2024-07" db="EMBL/GenBank/DDBJ databases">
        <authorList>
            <person name="Yu S.T."/>
        </authorList>
    </citation>
    <scope>NUCLEOTIDE SEQUENCE</scope>
    <source>
        <strain evidence="2">R39</strain>
    </source>
</reference>
<evidence type="ECO:0000313" key="2">
    <source>
        <dbReference type="EMBL" id="XDQ42055.1"/>
    </source>
</evidence>
<evidence type="ECO:0000259" key="1">
    <source>
        <dbReference type="PROSITE" id="PS51387"/>
    </source>
</evidence>
<dbReference type="Gene3D" id="3.30.465.10">
    <property type="match status" value="1"/>
</dbReference>
<dbReference type="PANTHER" id="PTHR11748">
    <property type="entry name" value="D-LACTATE DEHYDROGENASE"/>
    <property type="match status" value="1"/>
</dbReference>
<dbReference type="InterPro" id="IPR016169">
    <property type="entry name" value="FAD-bd_PCMH_sub2"/>
</dbReference>
<accession>A0AB39QGS1</accession>
<sequence>MTTANLTTLTELVADHDAGSASTVPARQPTPGIEEFCGEAAGLLGADGVIRDPAAREKASCDWAHMSPILAAKLPAGHAEAVLRPTAHEQIPGLLALAHRRGIPLTPRGKGTGNYGQAIPLYDGAVLDLTGCDRVLDAGDGWIRAEAGAKMSELEAHARTLGQELWMFPSTFGTTLGGFLSGGNGGTGSLVHNTNSDGFVQELTVVPCTAEAAPFTVRDADTLPYIHAYGTTGVIATATVRLQRARTWTGLFAAFDDWASATAALSALVRMAPAPRLASLDEAGLVRVYRPDPALDPTALNLRAIIEEEAVGQARALVRSYGGEVLDVRPAPEGPALISSLSFNHPTYHLMKAEDGWFHLEIRGDVLLGDTTEIRKVFPGTLLHLEGMRSGTVGMLMARYQDEQTVYDGIAALEALGVGVHSPHNWLVDRRLDLVREAARTTDPLGLLNPGKIPAVPEKTVSEKAVSKETDPEVAP</sequence>
<dbReference type="GO" id="GO:0008720">
    <property type="term" value="F:D-lactate dehydrogenase (NAD+) activity"/>
    <property type="evidence" value="ECO:0007669"/>
    <property type="project" value="TreeGrafter"/>
</dbReference>
<dbReference type="PROSITE" id="PS51387">
    <property type="entry name" value="FAD_PCMH"/>
    <property type="match status" value="1"/>
</dbReference>
<dbReference type="InterPro" id="IPR006094">
    <property type="entry name" value="Oxid_FAD_bind_N"/>
</dbReference>
<gene>
    <name evidence="2" type="ORF">AB5J52_07150</name>
</gene>
<dbReference type="GO" id="GO:0004458">
    <property type="term" value="F:D-lactate dehydrogenase (cytochrome) activity"/>
    <property type="evidence" value="ECO:0007669"/>
    <property type="project" value="TreeGrafter"/>
</dbReference>
<proteinExistence type="predicted"/>
<dbReference type="AlphaFoldDB" id="A0AB39QGS1"/>